<keyword evidence="2" id="KW-0808">Transferase</keyword>
<dbReference type="EMBL" id="FMWD01000017">
    <property type="protein sequence ID" value="SCZ67910.1"/>
    <property type="molecule type" value="Genomic_DNA"/>
</dbReference>
<dbReference type="PANTHER" id="PTHR43451">
    <property type="entry name" value="ACETYLTRANSFERASE (GNAT) FAMILY PROTEIN"/>
    <property type="match status" value="1"/>
</dbReference>
<dbReference type="CDD" id="cd04301">
    <property type="entry name" value="NAT_SF"/>
    <property type="match status" value="1"/>
</dbReference>
<proteinExistence type="predicted"/>
<organism evidence="2 3">
    <name type="scientific">Thiohalomonas denitrificans</name>
    <dbReference type="NCBI Taxonomy" id="415747"/>
    <lineage>
        <taxon>Bacteria</taxon>
        <taxon>Pseudomonadati</taxon>
        <taxon>Pseudomonadota</taxon>
        <taxon>Gammaproteobacteria</taxon>
        <taxon>Thiohalomonadales</taxon>
        <taxon>Thiohalomonadaceae</taxon>
        <taxon>Thiohalomonas</taxon>
    </lineage>
</organism>
<protein>
    <submittedName>
        <fullName evidence="2">Putative acetyltransferase</fullName>
    </submittedName>
</protein>
<dbReference type="InterPro" id="IPR000182">
    <property type="entry name" value="GNAT_dom"/>
</dbReference>
<dbReference type="PANTHER" id="PTHR43451:SF1">
    <property type="entry name" value="ACETYLTRANSFERASE"/>
    <property type="match status" value="1"/>
</dbReference>
<evidence type="ECO:0000313" key="3">
    <source>
        <dbReference type="Proteomes" id="UP000199648"/>
    </source>
</evidence>
<sequence>MEIRPYQDNDFEAVLACFNRSVREIAFRNYMPDEVEAWAPVSPDLDAWARRLETGAVFLAVVEGQVGGFVRVEESGYVDLLYVDPAHERKGIGRSLLEFASAWAVRHGAIRLESDVSISARPLFQLMGFRVTEERFVERRGVVLKNFRMEKNISAESVEGRAR</sequence>
<reference evidence="2 3" key="1">
    <citation type="submission" date="2016-10" db="EMBL/GenBank/DDBJ databases">
        <authorList>
            <person name="de Groot N.N."/>
        </authorList>
    </citation>
    <scope>NUCLEOTIDE SEQUENCE [LARGE SCALE GENOMIC DNA]</scope>
    <source>
        <strain evidence="2 3">HLD2</strain>
    </source>
</reference>
<name>A0A1G5R271_9GAMM</name>
<dbReference type="AlphaFoldDB" id="A0A1G5R271"/>
<dbReference type="RefSeq" id="WP_245688388.1">
    <property type="nucleotide sequence ID" value="NZ_FMWD01000017.1"/>
</dbReference>
<evidence type="ECO:0000313" key="2">
    <source>
        <dbReference type="EMBL" id="SCZ67910.1"/>
    </source>
</evidence>
<dbReference type="STRING" id="415747.SAMN03097708_03226"/>
<dbReference type="GO" id="GO:0016747">
    <property type="term" value="F:acyltransferase activity, transferring groups other than amino-acyl groups"/>
    <property type="evidence" value="ECO:0007669"/>
    <property type="project" value="InterPro"/>
</dbReference>
<dbReference type="SUPFAM" id="SSF55729">
    <property type="entry name" value="Acyl-CoA N-acyltransferases (Nat)"/>
    <property type="match status" value="1"/>
</dbReference>
<dbReference type="Gene3D" id="3.40.630.30">
    <property type="match status" value="1"/>
</dbReference>
<feature type="domain" description="N-acetyltransferase" evidence="1">
    <location>
        <begin position="1"/>
        <end position="154"/>
    </location>
</feature>
<evidence type="ECO:0000259" key="1">
    <source>
        <dbReference type="PROSITE" id="PS51186"/>
    </source>
</evidence>
<dbReference type="Proteomes" id="UP000199648">
    <property type="component" value="Unassembled WGS sequence"/>
</dbReference>
<gene>
    <name evidence="2" type="ORF">SAMN03097708_03226</name>
</gene>
<keyword evidence="3" id="KW-1185">Reference proteome</keyword>
<accession>A0A1G5R271</accession>
<dbReference type="InterPro" id="IPR052564">
    <property type="entry name" value="N-acetyltrans/Recomb-assoc"/>
</dbReference>
<dbReference type="Pfam" id="PF13673">
    <property type="entry name" value="Acetyltransf_10"/>
    <property type="match status" value="1"/>
</dbReference>
<dbReference type="PROSITE" id="PS51186">
    <property type="entry name" value="GNAT"/>
    <property type="match status" value="1"/>
</dbReference>
<dbReference type="InterPro" id="IPR016181">
    <property type="entry name" value="Acyl_CoA_acyltransferase"/>
</dbReference>